<evidence type="ECO:0000313" key="1">
    <source>
        <dbReference type="EMBL" id="KEO90473.1"/>
    </source>
</evidence>
<dbReference type="eggNOG" id="ENOG5032VX4">
    <property type="taxonomic scope" value="Bacteria"/>
</dbReference>
<comment type="caution">
    <text evidence="1">The sequence shown here is derived from an EMBL/GenBank/DDBJ whole genome shotgun (WGS) entry which is preliminary data.</text>
</comment>
<dbReference type="EMBL" id="JMIW01000003">
    <property type="protein sequence ID" value="KEO90473.1"/>
    <property type="molecule type" value="Genomic_DNA"/>
</dbReference>
<organism evidence="1 2">
    <name type="scientific">Erythrobacter longus</name>
    <dbReference type="NCBI Taxonomy" id="1044"/>
    <lineage>
        <taxon>Bacteria</taxon>
        <taxon>Pseudomonadati</taxon>
        <taxon>Pseudomonadota</taxon>
        <taxon>Alphaproteobacteria</taxon>
        <taxon>Sphingomonadales</taxon>
        <taxon>Erythrobacteraceae</taxon>
        <taxon>Erythrobacter/Porphyrobacter group</taxon>
        <taxon>Erythrobacter</taxon>
    </lineage>
</organism>
<dbReference type="STRING" id="1044.EH31_10320"/>
<name>A0A074MF37_ERYLO</name>
<proteinExistence type="predicted"/>
<accession>A0A074MF37</accession>
<keyword evidence="2" id="KW-1185">Reference proteome</keyword>
<dbReference type="RefSeq" id="WP_034959919.1">
    <property type="nucleotide sequence ID" value="NZ_JMIW01000003.1"/>
</dbReference>
<evidence type="ECO:0000313" key="2">
    <source>
        <dbReference type="Proteomes" id="UP000027647"/>
    </source>
</evidence>
<dbReference type="OrthoDB" id="8564023at2"/>
<gene>
    <name evidence="1" type="ORF">EH31_10320</name>
</gene>
<protein>
    <submittedName>
        <fullName evidence="1">Uncharacterized protein</fullName>
    </submittedName>
</protein>
<reference evidence="1 2" key="1">
    <citation type="submission" date="2014-04" db="EMBL/GenBank/DDBJ databases">
        <title>A comprehensive comparison of genomes of Erythrobacter spp. strains.</title>
        <authorList>
            <person name="Zheng Q."/>
        </authorList>
    </citation>
    <scope>NUCLEOTIDE SEQUENCE [LARGE SCALE GENOMIC DNA]</scope>
    <source>
        <strain evidence="1 2">DSM 6997</strain>
    </source>
</reference>
<sequence length="127" mass="13889">MKSKSDVEALEKLIGQLQGLHSEISLLAKKAPSDAVNAFKLRLINNVIAAANDVLGPNYLPFGDFEAFNADDVPSTSDVALVLAQYMEEAERYRSDNVKYWKGRWVYVVNGDSSDIPSGAPTKVGKK</sequence>
<dbReference type="AlphaFoldDB" id="A0A074MF37"/>
<dbReference type="Proteomes" id="UP000027647">
    <property type="component" value="Unassembled WGS sequence"/>
</dbReference>